<sequence length="450" mass="48996">MPVEPSAQEANGAFASTGSRAPGGWTLGSIYALGMLTLVYAFNYFDRLLISLLFPFIQKDLGITDTQLGLLTGLIFVLVYSFMGIPIARIADRKSRKIIIGLGFSFWSLMTVLTGFAQNFWHLAATRFLTGAGEAAGTPSSTSMLSDLFNPMKRPIAFSIMVSGTSLSSLVLTPAAGWIAEIHGWRTVYWLAGGIGMVLGLLLLTTVKEPLRGQFDKREDAEGPAEELEKPSFRESLAFMLKQRTFIFITLSASLLIISFYAYTVWGTTFLLRVHQISVGESASVLGPVRGICGLTGGLTGGVVLAWLMRRDLRWQFWLPTICFVVVGLAQYLFLYSSDLWIIAIGAGIDSFAVTMAVPLISLLLVQVMPPEIRTFGMAFYLLANSLLGDIMGPLAVGLMNDGFAAIWGDEAIRYSMSITAAVAVVAGPFMLLAGRYLEADAETARNWRH</sequence>
<feature type="transmembrane region" description="Helical" evidence="6">
    <location>
        <begin position="286"/>
        <end position="308"/>
    </location>
</feature>
<dbReference type="RefSeq" id="WP_346786082.1">
    <property type="nucleotide sequence ID" value="NZ_JBDLBR010000007.1"/>
</dbReference>
<accession>A0ABV0D0F0</accession>
<organism evidence="8 9">
    <name type="scientific">Aurantiacibacter flavus</name>
    <dbReference type="NCBI Taxonomy" id="3145232"/>
    <lineage>
        <taxon>Bacteria</taxon>
        <taxon>Pseudomonadati</taxon>
        <taxon>Pseudomonadota</taxon>
        <taxon>Alphaproteobacteria</taxon>
        <taxon>Sphingomonadales</taxon>
        <taxon>Erythrobacteraceae</taxon>
        <taxon>Aurantiacibacter</taxon>
    </lineage>
</organism>
<feature type="transmembrane region" description="Helical" evidence="6">
    <location>
        <begin position="188"/>
        <end position="207"/>
    </location>
</feature>
<feature type="transmembrane region" description="Helical" evidence="6">
    <location>
        <begin position="412"/>
        <end position="434"/>
    </location>
</feature>
<evidence type="ECO:0000313" key="9">
    <source>
        <dbReference type="Proteomes" id="UP001484535"/>
    </source>
</evidence>
<keyword evidence="2" id="KW-0813">Transport</keyword>
<dbReference type="PANTHER" id="PTHR23505:SF79">
    <property type="entry name" value="PROTEIN SPINSTER"/>
    <property type="match status" value="1"/>
</dbReference>
<keyword evidence="5 6" id="KW-0472">Membrane</keyword>
<dbReference type="InterPro" id="IPR036259">
    <property type="entry name" value="MFS_trans_sf"/>
</dbReference>
<evidence type="ECO:0000256" key="3">
    <source>
        <dbReference type="ARBA" id="ARBA00022692"/>
    </source>
</evidence>
<comment type="subcellular location">
    <subcellularLocation>
        <location evidence="1">Membrane</location>
        <topology evidence="1">Multi-pass membrane protein</topology>
    </subcellularLocation>
</comment>
<dbReference type="InterPro" id="IPR020846">
    <property type="entry name" value="MFS_dom"/>
</dbReference>
<evidence type="ECO:0000256" key="5">
    <source>
        <dbReference type="ARBA" id="ARBA00023136"/>
    </source>
</evidence>
<feature type="transmembrane region" description="Helical" evidence="6">
    <location>
        <begin position="30"/>
        <end position="56"/>
    </location>
</feature>
<dbReference type="InterPro" id="IPR011701">
    <property type="entry name" value="MFS"/>
</dbReference>
<keyword evidence="9" id="KW-1185">Reference proteome</keyword>
<evidence type="ECO:0000256" key="4">
    <source>
        <dbReference type="ARBA" id="ARBA00022989"/>
    </source>
</evidence>
<feature type="transmembrane region" description="Helical" evidence="6">
    <location>
        <begin position="68"/>
        <end position="91"/>
    </location>
</feature>
<dbReference type="EMBL" id="JBDLBR010000007">
    <property type="protein sequence ID" value="MEN7538620.1"/>
    <property type="molecule type" value="Genomic_DNA"/>
</dbReference>
<feature type="transmembrane region" description="Helical" evidence="6">
    <location>
        <begin position="315"/>
        <end position="334"/>
    </location>
</feature>
<feature type="domain" description="Major facilitator superfamily (MFS) profile" evidence="7">
    <location>
        <begin position="32"/>
        <end position="439"/>
    </location>
</feature>
<dbReference type="Gene3D" id="1.20.1250.20">
    <property type="entry name" value="MFS general substrate transporter like domains"/>
    <property type="match status" value="1"/>
</dbReference>
<dbReference type="CDD" id="cd17328">
    <property type="entry name" value="MFS_spinster_like"/>
    <property type="match status" value="1"/>
</dbReference>
<gene>
    <name evidence="8" type="ORF">ABDJ38_15695</name>
</gene>
<evidence type="ECO:0000259" key="7">
    <source>
        <dbReference type="PROSITE" id="PS50850"/>
    </source>
</evidence>
<feature type="transmembrane region" description="Helical" evidence="6">
    <location>
        <begin position="156"/>
        <end position="176"/>
    </location>
</feature>
<proteinExistence type="predicted"/>
<dbReference type="PROSITE" id="PS50850">
    <property type="entry name" value="MFS"/>
    <property type="match status" value="1"/>
</dbReference>
<protein>
    <submittedName>
        <fullName evidence="8">MFS transporter</fullName>
    </submittedName>
</protein>
<reference evidence="8 9" key="1">
    <citation type="submission" date="2024-05" db="EMBL/GenBank/DDBJ databases">
        <authorList>
            <person name="Park S."/>
        </authorList>
    </citation>
    <scope>NUCLEOTIDE SEQUENCE [LARGE SCALE GENOMIC DNA]</scope>
    <source>
        <strain evidence="8 9">DGU5</strain>
    </source>
</reference>
<feature type="transmembrane region" description="Helical" evidence="6">
    <location>
        <begin position="340"/>
        <end position="366"/>
    </location>
</feature>
<keyword evidence="3 6" id="KW-0812">Transmembrane</keyword>
<feature type="transmembrane region" description="Helical" evidence="6">
    <location>
        <begin position="97"/>
        <end position="117"/>
    </location>
</feature>
<comment type="caution">
    <text evidence="8">The sequence shown here is derived from an EMBL/GenBank/DDBJ whole genome shotgun (WGS) entry which is preliminary data.</text>
</comment>
<evidence type="ECO:0000313" key="8">
    <source>
        <dbReference type="EMBL" id="MEN7538620.1"/>
    </source>
</evidence>
<keyword evidence="4 6" id="KW-1133">Transmembrane helix</keyword>
<evidence type="ECO:0000256" key="6">
    <source>
        <dbReference type="SAM" id="Phobius"/>
    </source>
</evidence>
<dbReference type="InterPro" id="IPR044770">
    <property type="entry name" value="MFS_spinster-like"/>
</dbReference>
<dbReference type="Proteomes" id="UP001484535">
    <property type="component" value="Unassembled WGS sequence"/>
</dbReference>
<feature type="transmembrane region" description="Helical" evidence="6">
    <location>
        <begin position="246"/>
        <end position="266"/>
    </location>
</feature>
<name>A0ABV0D0F0_9SPHN</name>
<dbReference type="Pfam" id="PF07690">
    <property type="entry name" value="MFS_1"/>
    <property type="match status" value="1"/>
</dbReference>
<feature type="transmembrane region" description="Helical" evidence="6">
    <location>
        <begin position="378"/>
        <end position="400"/>
    </location>
</feature>
<dbReference type="SUPFAM" id="SSF103473">
    <property type="entry name" value="MFS general substrate transporter"/>
    <property type="match status" value="1"/>
</dbReference>
<evidence type="ECO:0000256" key="1">
    <source>
        <dbReference type="ARBA" id="ARBA00004141"/>
    </source>
</evidence>
<evidence type="ECO:0000256" key="2">
    <source>
        <dbReference type="ARBA" id="ARBA00022448"/>
    </source>
</evidence>
<dbReference type="PANTHER" id="PTHR23505">
    <property type="entry name" value="SPINSTER"/>
    <property type="match status" value="1"/>
</dbReference>